<dbReference type="InterPro" id="IPR013766">
    <property type="entry name" value="Thioredoxin_domain"/>
</dbReference>
<sequence>MKKQFAPLIIFAVLVLFLAIGLTLNPQNVPSPLIGKTAPQFELPQLNSAERFSPQQLQGKAWILNIWASWCSSCKQEHKLLVDLAKTQPYVIVGLNYKDTAAEANSWLQRYSDPYSVVIEDAQGKAGIDWGVYGVPETFVIDTHGIIRHKFTGPLTRQSIEETLIPLMQTLQSEVQS</sequence>
<dbReference type="InterPro" id="IPR013740">
    <property type="entry name" value="Redoxin"/>
</dbReference>
<comment type="caution">
    <text evidence="7">The sequence shown here is derived from an EMBL/GenBank/DDBJ whole genome shotgun (WGS) entry which is preliminary data.</text>
</comment>
<dbReference type="Gene3D" id="3.40.30.10">
    <property type="entry name" value="Glutaredoxin"/>
    <property type="match status" value="1"/>
</dbReference>
<organism evidence="7 8">
    <name type="scientific">Thiomicrorhabdus heinhorstiae</name>
    <dbReference type="NCBI Taxonomy" id="2748010"/>
    <lineage>
        <taxon>Bacteria</taxon>
        <taxon>Pseudomonadati</taxon>
        <taxon>Pseudomonadota</taxon>
        <taxon>Gammaproteobacteria</taxon>
        <taxon>Thiotrichales</taxon>
        <taxon>Piscirickettsiaceae</taxon>
        <taxon>Thiomicrorhabdus</taxon>
    </lineage>
</organism>
<proteinExistence type="inferred from homology"/>
<evidence type="ECO:0000313" key="7">
    <source>
        <dbReference type="EMBL" id="MBF6058209.1"/>
    </source>
</evidence>
<evidence type="ECO:0000256" key="3">
    <source>
        <dbReference type="ARBA" id="ARBA00022748"/>
    </source>
</evidence>
<evidence type="ECO:0000256" key="2">
    <source>
        <dbReference type="ARBA" id="ARBA00007758"/>
    </source>
</evidence>
<dbReference type="Proteomes" id="UP001193680">
    <property type="component" value="Unassembled WGS sequence"/>
</dbReference>
<gene>
    <name evidence="7" type="ORF">H8792_007635</name>
</gene>
<dbReference type="InterPro" id="IPR004799">
    <property type="entry name" value="Periplasmic_diS_OxRdtase_DsbE"/>
</dbReference>
<reference evidence="7 8" key="2">
    <citation type="submission" date="2020-11" db="EMBL/GenBank/DDBJ databases">
        <title>Sulfur oxidizing isolate from Hospital Hole Sinkhole.</title>
        <authorList>
            <person name="Scott K.M."/>
        </authorList>
    </citation>
    <scope>NUCLEOTIDE SEQUENCE [LARGE SCALE GENOMIC DNA]</scope>
    <source>
        <strain evidence="7 8">HH1</strain>
    </source>
</reference>
<dbReference type="EMBL" id="JACBGI020000013">
    <property type="protein sequence ID" value="MBF6058209.1"/>
    <property type="molecule type" value="Genomic_DNA"/>
</dbReference>
<evidence type="ECO:0000256" key="1">
    <source>
        <dbReference type="ARBA" id="ARBA00004383"/>
    </source>
</evidence>
<evidence type="ECO:0000259" key="6">
    <source>
        <dbReference type="PROSITE" id="PS51352"/>
    </source>
</evidence>
<keyword evidence="3" id="KW-0201">Cytochrome c-type biogenesis</keyword>
<dbReference type="CDD" id="cd03010">
    <property type="entry name" value="TlpA_like_DsbE"/>
    <property type="match status" value="1"/>
</dbReference>
<dbReference type="InterPro" id="IPR050553">
    <property type="entry name" value="Thioredoxin_ResA/DsbE_sf"/>
</dbReference>
<keyword evidence="5" id="KW-0676">Redox-active center</keyword>
<evidence type="ECO:0000256" key="5">
    <source>
        <dbReference type="ARBA" id="ARBA00023284"/>
    </source>
</evidence>
<reference evidence="7 8" key="1">
    <citation type="submission" date="2020-06" db="EMBL/GenBank/DDBJ databases">
        <authorList>
            <person name="Scott K."/>
        </authorList>
    </citation>
    <scope>NUCLEOTIDE SEQUENCE [LARGE SCALE GENOMIC DNA]</scope>
    <source>
        <strain evidence="7 8">HH1</strain>
    </source>
</reference>
<evidence type="ECO:0000256" key="4">
    <source>
        <dbReference type="ARBA" id="ARBA00023157"/>
    </source>
</evidence>
<dbReference type="InterPro" id="IPR036249">
    <property type="entry name" value="Thioredoxin-like_sf"/>
</dbReference>
<comment type="similarity">
    <text evidence="2">Belongs to the thioredoxin family. DsbE subfamily.</text>
</comment>
<protein>
    <submittedName>
        <fullName evidence="7">DsbE family thiol:disulfide interchange protein</fullName>
    </submittedName>
</protein>
<comment type="subcellular location">
    <subcellularLocation>
        <location evidence="1">Cell inner membrane</location>
        <topology evidence="1">Single-pass membrane protein</topology>
        <orientation evidence="1">Periplasmic side</orientation>
    </subcellularLocation>
</comment>
<dbReference type="PANTHER" id="PTHR42852:SF6">
    <property type="entry name" value="THIOL:DISULFIDE INTERCHANGE PROTEIN DSBE"/>
    <property type="match status" value="1"/>
</dbReference>
<dbReference type="NCBIfam" id="TIGR00385">
    <property type="entry name" value="dsbE"/>
    <property type="match status" value="1"/>
</dbReference>
<evidence type="ECO:0000313" key="8">
    <source>
        <dbReference type="Proteomes" id="UP001193680"/>
    </source>
</evidence>
<dbReference type="PROSITE" id="PS51352">
    <property type="entry name" value="THIOREDOXIN_2"/>
    <property type="match status" value="1"/>
</dbReference>
<keyword evidence="4" id="KW-1015">Disulfide bond</keyword>
<feature type="domain" description="Thioredoxin" evidence="6">
    <location>
        <begin position="32"/>
        <end position="169"/>
    </location>
</feature>
<dbReference type="SUPFAM" id="SSF52833">
    <property type="entry name" value="Thioredoxin-like"/>
    <property type="match status" value="1"/>
</dbReference>
<dbReference type="Pfam" id="PF08534">
    <property type="entry name" value="Redoxin"/>
    <property type="match status" value="1"/>
</dbReference>
<dbReference type="PANTHER" id="PTHR42852">
    <property type="entry name" value="THIOL:DISULFIDE INTERCHANGE PROTEIN DSBE"/>
    <property type="match status" value="1"/>
</dbReference>
<name>A0ABS0BXT0_9GAMM</name>
<keyword evidence="8" id="KW-1185">Reference proteome</keyword>
<accession>A0ABS0BXT0</accession>
<dbReference type="RefSeq" id="WP_185978353.1">
    <property type="nucleotide sequence ID" value="NZ_JACBGI020000013.1"/>
</dbReference>